<dbReference type="STRING" id="1271860.SAMN05216174_101150"/>
<dbReference type="Proteomes" id="UP000199501">
    <property type="component" value="Unassembled WGS sequence"/>
</dbReference>
<protein>
    <recommendedName>
        <fullName evidence="3">Ketohydroxyglutarate aldolase</fullName>
    </recommendedName>
</protein>
<evidence type="ECO:0000313" key="2">
    <source>
        <dbReference type="Proteomes" id="UP000199501"/>
    </source>
</evidence>
<proteinExistence type="predicted"/>
<dbReference type="RefSeq" id="WP_091447033.1">
    <property type="nucleotide sequence ID" value="NZ_FMZZ01000001.1"/>
</dbReference>
<keyword evidence="2" id="KW-1185">Reference proteome</keyword>
<accession>A0A1G6IY39</accession>
<sequence>MTEPVTVTVDDDGLARLPEVVAALEAAGMRVERVLAAIGAVTGTAAPDAIGDLRAVAGVDGVEPASAPFRLPPPDSDVQ</sequence>
<evidence type="ECO:0000313" key="1">
    <source>
        <dbReference type="EMBL" id="SDC11404.1"/>
    </source>
</evidence>
<dbReference type="OrthoDB" id="3576999at2"/>
<name>A0A1G6IY39_9PSEU</name>
<reference evidence="2" key="1">
    <citation type="submission" date="2016-10" db="EMBL/GenBank/DDBJ databases">
        <authorList>
            <person name="Varghese N."/>
            <person name="Submissions S."/>
        </authorList>
    </citation>
    <scope>NUCLEOTIDE SEQUENCE [LARGE SCALE GENOMIC DNA]</scope>
    <source>
        <strain evidence="2">IBRC-M 10403</strain>
    </source>
</reference>
<gene>
    <name evidence="1" type="ORF">SAMN05216174_101150</name>
</gene>
<organism evidence="1 2">
    <name type="scientific">Actinokineospora iranica</name>
    <dbReference type="NCBI Taxonomy" id="1271860"/>
    <lineage>
        <taxon>Bacteria</taxon>
        <taxon>Bacillati</taxon>
        <taxon>Actinomycetota</taxon>
        <taxon>Actinomycetes</taxon>
        <taxon>Pseudonocardiales</taxon>
        <taxon>Pseudonocardiaceae</taxon>
        <taxon>Actinokineospora</taxon>
    </lineage>
</organism>
<evidence type="ECO:0008006" key="3">
    <source>
        <dbReference type="Google" id="ProtNLM"/>
    </source>
</evidence>
<dbReference type="EMBL" id="FMZZ01000001">
    <property type="protein sequence ID" value="SDC11404.1"/>
    <property type="molecule type" value="Genomic_DNA"/>
</dbReference>
<dbReference type="AlphaFoldDB" id="A0A1G6IY39"/>